<evidence type="ECO:0000313" key="8">
    <source>
        <dbReference type="EMBL" id="MFC5473817.1"/>
    </source>
</evidence>
<comment type="subcellular location">
    <subcellularLocation>
        <location evidence="1">Membrane</location>
        <topology evidence="1">Multi-pass membrane protein</topology>
    </subcellularLocation>
</comment>
<evidence type="ECO:0000256" key="5">
    <source>
        <dbReference type="ARBA" id="ARBA00022989"/>
    </source>
</evidence>
<dbReference type="Proteomes" id="UP001596045">
    <property type="component" value="Unassembled WGS sequence"/>
</dbReference>
<feature type="transmembrane region" description="Helical" evidence="7">
    <location>
        <begin position="129"/>
        <end position="147"/>
    </location>
</feature>
<feature type="transmembrane region" description="Helical" evidence="7">
    <location>
        <begin position="407"/>
        <end position="427"/>
    </location>
</feature>
<dbReference type="PANTHER" id="PTHR11706">
    <property type="entry name" value="SOLUTE CARRIER PROTEIN FAMILY 11 MEMBER"/>
    <property type="match status" value="1"/>
</dbReference>
<evidence type="ECO:0000313" key="9">
    <source>
        <dbReference type="Proteomes" id="UP001596045"/>
    </source>
</evidence>
<feature type="transmembrane region" description="Helical" evidence="7">
    <location>
        <begin position="193"/>
        <end position="212"/>
    </location>
</feature>
<evidence type="ECO:0000256" key="6">
    <source>
        <dbReference type="ARBA" id="ARBA00023136"/>
    </source>
</evidence>
<keyword evidence="2" id="KW-0813">Transport</keyword>
<dbReference type="InterPro" id="IPR001046">
    <property type="entry name" value="NRAMP_fam"/>
</dbReference>
<feature type="transmembrane region" description="Helical" evidence="7">
    <location>
        <begin position="295"/>
        <end position="322"/>
    </location>
</feature>
<proteinExistence type="predicted"/>
<feature type="transmembrane region" description="Helical" evidence="7">
    <location>
        <begin position="91"/>
        <end position="109"/>
    </location>
</feature>
<organism evidence="8 9">
    <name type="scientific">Paraherbaspirillum soli</name>
    <dbReference type="NCBI Taxonomy" id="631222"/>
    <lineage>
        <taxon>Bacteria</taxon>
        <taxon>Pseudomonadati</taxon>
        <taxon>Pseudomonadota</taxon>
        <taxon>Betaproteobacteria</taxon>
        <taxon>Burkholderiales</taxon>
        <taxon>Oxalobacteraceae</taxon>
        <taxon>Paraherbaspirillum</taxon>
    </lineage>
</organism>
<evidence type="ECO:0000256" key="3">
    <source>
        <dbReference type="ARBA" id="ARBA00022692"/>
    </source>
</evidence>
<dbReference type="Pfam" id="PF01566">
    <property type="entry name" value="Nramp"/>
    <property type="match status" value="1"/>
</dbReference>
<keyword evidence="6 7" id="KW-0472">Membrane</keyword>
<gene>
    <name evidence="8" type="ORF">ACFPM8_07580</name>
</gene>
<evidence type="ECO:0000256" key="2">
    <source>
        <dbReference type="ARBA" id="ARBA00022448"/>
    </source>
</evidence>
<keyword evidence="9" id="KW-1185">Reference proteome</keyword>
<reference evidence="9" key="1">
    <citation type="journal article" date="2019" name="Int. J. Syst. Evol. Microbiol.">
        <title>The Global Catalogue of Microorganisms (GCM) 10K type strain sequencing project: providing services to taxonomists for standard genome sequencing and annotation.</title>
        <authorList>
            <consortium name="The Broad Institute Genomics Platform"/>
            <consortium name="The Broad Institute Genome Sequencing Center for Infectious Disease"/>
            <person name="Wu L."/>
            <person name="Ma J."/>
        </authorList>
    </citation>
    <scope>NUCLEOTIDE SEQUENCE [LARGE SCALE GENOMIC DNA]</scope>
    <source>
        <strain evidence="9">JCM 17066</strain>
    </source>
</reference>
<comment type="caution">
    <text evidence="8">The sequence shown here is derived from an EMBL/GenBank/DDBJ whole genome shotgun (WGS) entry which is preliminary data.</text>
</comment>
<feature type="transmembrane region" description="Helical" evidence="7">
    <location>
        <begin position="249"/>
        <end position="275"/>
    </location>
</feature>
<keyword evidence="5 7" id="KW-1133">Transmembrane helix</keyword>
<keyword evidence="3 7" id="KW-0812">Transmembrane</keyword>
<sequence>MTNLATIVATKSSEASWIRELGPGLITGAADDDPSGIATYSQAGAQFGFSMLWTMFLTYPLMVGIQAISAHIGRVSGHGLATNIRRHYPAWLLYCIVGLLLVANTINIAADVAAMGEALTLLTGGPPHLFALGFGIVSLLLQLFVPYNRYVRILKWLTLALLAYVGVVFVVQVPWPQVLTKTLLPHLSWKPEYITTVVAVFGTTISPYLFFWQTSQEVEDQQADPLQKPLKDAPSQAPANFRRIKVDTLIGMGFSNIVAYFIILTTAVTLNLHGITDIQTSAQAASALRPIAGEFAFWLFSAGIIGTGLLAIPILAGSAAYAMAGAFRWKNSLELKPAMAKKFYGIVATSTLLGVALCFAPIDPIKALYWSAVINGVISVPIMCVMMLMAVRPAIMGRLVIGLRLKLLGWICTGVMASAVGTMFWTLGK</sequence>
<feature type="transmembrane region" description="Helical" evidence="7">
    <location>
        <begin position="343"/>
        <end position="362"/>
    </location>
</feature>
<feature type="transmembrane region" description="Helical" evidence="7">
    <location>
        <begin position="368"/>
        <end position="395"/>
    </location>
</feature>
<dbReference type="RefSeq" id="WP_378996678.1">
    <property type="nucleotide sequence ID" value="NZ_JBHSMT010000013.1"/>
</dbReference>
<feature type="transmembrane region" description="Helical" evidence="7">
    <location>
        <begin position="154"/>
        <end position="173"/>
    </location>
</feature>
<evidence type="ECO:0000256" key="7">
    <source>
        <dbReference type="SAM" id="Phobius"/>
    </source>
</evidence>
<name>A0ABW0M9V5_9BURK</name>
<evidence type="ECO:0000256" key="1">
    <source>
        <dbReference type="ARBA" id="ARBA00004141"/>
    </source>
</evidence>
<keyword evidence="4" id="KW-0769">Symport</keyword>
<evidence type="ECO:0000256" key="4">
    <source>
        <dbReference type="ARBA" id="ARBA00022847"/>
    </source>
</evidence>
<protein>
    <submittedName>
        <fullName evidence="8">NRAMP family divalent metal transporter</fullName>
    </submittedName>
</protein>
<accession>A0ABW0M9V5</accession>
<dbReference type="PANTHER" id="PTHR11706:SF33">
    <property type="entry name" value="NATURAL RESISTANCE-ASSOCIATED MACROPHAGE PROTEIN 2"/>
    <property type="match status" value="1"/>
</dbReference>
<dbReference type="EMBL" id="JBHSMT010000013">
    <property type="protein sequence ID" value="MFC5473817.1"/>
    <property type="molecule type" value="Genomic_DNA"/>
</dbReference>
<feature type="transmembrane region" description="Helical" evidence="7">
    <location>
        <begin position="51"/>
        <end position="70"/>
    </location>
</feature>